<dbReference type="GO" id="GO:0003676">
    <property type="term" value="F:nucleic acid binding"/>
    <property type="evidence" value="ECO:0007669"/>
    <property type="project" value="InterPro"/>
</dbReference>
<organism evidence="3 4">
    <name type="scientific">Rosa chinensis</name>
    <name type="common">China rose</name>
    <dbReference type="NCBI Taxonomy" id="74649"/>
    <lineage>
        <taxon>Eukaryota</taxon>
        <taxon>Viridiplantae</taxon>
        <taxon>Streptophyta</taxon>
        <taxon>Embryophyta</taxon>
        <taxon>Tracheophyta</taxon>
        <taxon>Spermatophyta</taxon>
        <taxon>Magnoliopsida</taxon>
        <taxon>eudicotyledons</taxon>
        <taxon>Gunneridae</taxon>
        <taxon>Pentapetalae</taxon>
        <taxon>rosids</taxon>
        <taxon>fabids</taxon>
        <taxon>Rosales</taxon>
        <taxon>Rosaceae</taxon>
        <taxon>Rosoideae</taxon>
        <taxon>Rosoideae incertae sedis</taxon>
        <taxon>Rosa</taxon>
    </lineage>
</organism>
<dbReference type="Proteomes" id="UP000238479">
    <property type="component" value="Chromosome 2"/>
</dbReference>
<dbReference type="SUPFAM" id="SSF57756">
    <property type="entry name" value="Retrovirus zinc finger-like domains"/>
    <property type="match status" value="1"/>
</dbReference>
<keyword evidence="1" id="KW-0862">Zinc</keyword>
<dbReference type="AlphaFoldDB" id="A0A2P6S5C4"/>
<evidence type="ECO:0000313" key="3">
    <source>
        <dbReference type="EMBL" id="PRQ53875.1"/>
    </source>
</evidence>
<dbReference type="InterPro" id="IPR001878">
    <property type="entry name" value="Znf_CCHC"/>
</dbReference>
<keyword evidence="4" id="KW-1185">Reference proteome</keyword>
<keyword evidence="3" id="KW-0808">Transferase</keyword>
<dbReference type="PROSITE" id="PS50158">
    <property type="entry name" value="ZF_CCHC"/>
    <property type="match status" value="1"/>
</dbReference>
<evidence type="ECO:0000256" key="1">
    <source>
        <dbReference type="PROSITE-ProRule" id="PRU00047"/>
    </source>
</evidence>
<dbReference type="InterPro" id="IPR036875">
    <property type="entry name" value="Znf_CCHC_sf"/>
</dbReference>
<dbReference type="GO" id="GO:0008270">
    <property type="term" value="F:zinc ion binding"/>
    <property type="evidence" value="ECO:0007669"/>
    <property type="project" value="UniProtKB-KW"/>
</dbReference>
<keyword evidence="1" id="KW-0479">Metal-binding</keyword>
<evidence type="ECO:0000259" key="2">
    <source>
        <dbReference type="PROSITE" id="PS50158"/>
    </source>
</evidence>
<dbReference type="PANTHER" id="PTHR47592:SF27">
    <property type="entry name" value="OS08G0421700 PROTEIN"/>
    <property type="match status" value="1"/>
</dbReference>
<dbReference type="EMBL" id="PDCK01000040">
    <property type="protein sequence ID" value="PRQ53875.1"/>
    <property type="molecule type" value="Genomic_DNA"/>
</dbReference>
<dbReference type="OMA" id="NTEEKCI"/>
<proteinExistence type="predicted"/>
<dbReference type="SMART" id="SM00343">
    <property type="entry name" value="ZnF_C2HC"/>
    <property type="match status" value="1"/>
</dbReference>
<accession>A0A2P6S5C4</accession>
<comment type="caution">
    <text evidence="3">The sequence shown here is derived from an EMBL/GenBank/DDBJ whole genome shotgun (WGS) entry which is preliminary data.</text>
</comment>
<dbReference type="Pfam" id="PF22936">
    <property type="entry name" value="Pol_BBD"/>
    <property type="match status" value="1"/>
</dbReference>
<reference evidence="3 4" key="1">
    <citation type="journal article" date="2018" name="Nat. Genet.">
        <title>The Rosa genome provides new insights in the design of modern roses.</title>
        <authorList>
            <person name="Bendahmane M."/>
        </authorList>
    </citation>
    <scope>NUCLEOTIDE SEQUENCE [LARGE SCALE GENOMIC DNA]</scope>
    <source>
        <strain evidence="4">cv. Old Blush</strain>
    </source>
</reference>
<sequence>MDQVSVNGVKTHVEKPEKFKGVDFKRWQQKMLFYLTTLNLAHVVKEEVPKAEGDDVTAEQLNAIDAWKHCEFLCRNYILNGLDDTLYDVYRSYTTAKELWNSLEKKYKVDDAGSKKFIIGKFLNYKMVDSKTVVSQVDELQVIIHELHAEGMVINESFQVGSVIEKLPPSWKDFKVHLKHKKSEMTMEDLVLKLRVQEDHLKSEKQPDGFVIEAKANMVEGETSKPKFKGQKFKGNKHDVKYATKTKNFKKIKGSCWVCGKPGHKAQECRHKKDAPVAFRNNNNNNNQANVAVAMEDFVAVVSEVNLVNDNKDWWIDTGATRHICGDRNLFTTYQPLNGEEQLFMGNASASSVAGKGNVVLTFTSGKKLTLTEVLHVPEIRKNLVSGLPGRGALQTQSVCI</sequence>
<keyword evidence="3" id="KW-0695">RNA-directed DNA polymerase</keyword>
<dbReference type="PANTHER" id="PTHR47592">
    <property type="entry name" value="PBF68 PROTEIN"/>
    <property type="match status" value="1"/>
</dbReference>
<protein>
    <submittedName>
        <fullName evidence="3">Putative RNA-directed DNA polymerase</fullName>
        <ecNumber evidence="3">2.7.7.49</ecNumber>
    </submittedName>
</protein>
<dbReference type="GO" id="GO:0003964">
    <property type="term" value="F:RNA-directed DNA polymerase activity"/>
    <property type="evidence" value="ECO:0007669"/>
    <property type="project" value="UniProtKB-KW"/>
</dbReference>
<dbReference type="EC" id="2.7.7.49" evidence="3"/>
<dbReference type="Gramene" id="PRQ53875">
    <property type="protein sequence ID" value="PRQ53875"/>
    <property type="gene ID" value="RchiOBHm_Chr2g0171331"/>
</dbReference>
<keyword evidence="3" id="KW-0548">Nucleotidyltransferase</keyword>
<feature type="domain" description="CCHC-type" evidence="2">
    <location>
        <begin position="256"/>
        <end position="270"/>
    </location>
</feature>
<dbReference type="InterPro" id="IPR054722">
    <property type="entry name" value="PolX-like_BBD"/>
</dbReference>
<dbReference type="Gene3D" id="4.10.60.10">
    <property type="entry name" value="Zinc finger, CCHC-type"/>
    <property type="match status" value="1"/>
</dbReference>
<name>A0A2P6S5C4_ROSCH</name>
<gene>
    <name evidence="3" type="ORF">RchiOBHm_Chr2g0171331</name>
</gene>
<evidence type="ECO:0000313" key="4">
    <source>
        <dbReference type="Proteomes" id="UP000238479"/>
    </source>
</evidence>
<dbReference type="Pfam" id="PF14223">
    <property type="entry name" value="Retrotran_gag_2"/>
    <property type="match status" value="1"/>
</dbReference>
<keyword evidence="1" id="KW-0863">Zinc-finger</keyword>